<keyword evidence="4" id="KW-1185">Reference proteome</keyword>
<evidence type="ECO:0000259" key="2">
    <source>
        <dbReference type="Pfam" id="PF25917"/>
    </source>
</evidence>
<feature type="domain" description="Multidrug resistance protein MdtA-like barrel-sandwich hybrid" evidence="2">
    <location>
        <begin position="76"/>
        <end position="261"/>
    </location>
</feature>
<keyword evidence="1" id="KW-0175">Coiled coil</keyword>
<dbReference type="Gene3D" id="2.40.30.170">
    <property type="match status" value="1"/>
</dbReference>
<name>A0ABY2X8U1_9RHOB</name>
<proteinExistence type="predicted"/>
<sequence length="486" mass="51762">MRFLRQSLLGVLLAAVTLALLVYAVQIVAGAVQTRLSTVVEPPRARERVFPVNVVRAQPGTVEPVLDTFGQIQSRRTLELRAAVQGRVIDLADSFVEGGSVQAGQVLVQIDPADARAEVERVENDLLDAEAEQRDAERSLTLSRDELAAAQEQADVRDRAFQRQQGLSDRGVATAATLETAELAAASARQAVVSSRRALAQAEARVDQAATGLTRAQIAVADARRRLDETTITAAFDATLGDVSLVTGRLVSANEKLAVLVDPRALEVAFRVSTGQYARLLDASGDLLNLPVQARLDVGGADLRATGTISRDSAEIGEGLSGRMVYARLDTPRGFKPGDFVTVDVREPAIDDVIRVAASALDAAGTVLVVGEDNRLERLPVTLVRRQGDDVLLRGEGLAGRDVVIGRTPLLGAGIQVRPQSQGAAPAPAPTDEMLTLSSERRAQLVAMVEANNRMPAEVKERVLTQLGGDQVPANLVQRIESRMGG</sequence>
<dbReference type="Gene3D" id="2.40.420.20">
    <property type="match status" value="1"/>
</dbReference>
<dbReference type="SUPFAM" id="SSF111369">
    <property type="entry name" value="HlyD-like secretion proteins"/>
    <property type="match status" value="1"/>
</dbReference>
<dbReference type="RefSeq" id="WP_138864883.1">
    <property type="nucleotide sequence ID" value="NZ_VCPC01000003.1"/>
</dbReference>
<comment type="caution">
    <text evidence="3">The sequence shown here is derived from an EMBL/GenBank/DDBJ whole genome shotgun (WGS) entry which is preliminary data.</text>
</comment>
<organism evidence="3 4">
    <name type="scientific">Arenibacterium halophilum</name>
    <dbReference type="NCBI Taxonomy" id="2583821"/>
    <lineage>
        <taxon>Bacteria</taxon>
        <taxon>Pseudomonadati</taxon>
        <taxon>Pseudomonadota</taxon>
        <taxon>Alphaproteobacteria</taxon>
        <taxon>Rhodobacterales</taxon>
        <taxon>Paracoccaceae</taxon>
        <taxon>Arenibacterium</taxon>
    </lineage>
</organism>
<dbReference type="Gene3D" id="1.10.287.470">
    <property type="entry name" value="Helix hairpin bin"/>
    <property type="match status" value="1"/>
</dbReference>
<accession>A0ABY2X8U1</accession>
<reference evidence="3 4" key="1">
    <citation type="submission" date="2019-05" db="EMBL/GenBank/DDBJ databases">
        <title>Marivita sp. nov. isolated from sea sediment.</title>
        <authorList>
            <person name="Kim W."/>
        </authorList>
    </citation>
    <scope>NUCLEOTIDE SEQUENCE [LARGE SCALE GENOMIC DNA]</scope>
    <source>
        <strain evidence="3 4">CAU 1492</strain>
    </source>
</reference>
<dbReference type="PANTHER" id="PTHR30469:SF29">
    <property type="entry name" value="BLR2860 PROTEIN"/>
    <property type="match status" value="1"/>
</dbReference>
<evidence type="ECO:0000313" key="3">
    <source>
        <dbReference type="EMBL" id="TMV11822.1"/>
    </source>
</evidence>
<dbReference type="InterPro" id="IPR058625">
    <property type="entry name" value="MdtA-like_BSH"/>
</dbReference>
<evidence type="ECO:0000313" key="4">
    <source>
        <dbReference type="Proteomes" id="UP001191082"/>
    </source>
</evidence>
<dbReference type="PANTHER" id="PTHR30469">
    <property type="entry name" value="MULTIDRUG RESISTANCE PROTEIN MDTA"/>
    <property type="match status" value="1"/>
</dbReference>
<feature type="coiled-coil region" evidence="1">
    <location>
        <begin position="119"/>
        <end position="153"/>
    </location>
</feature>
<dbReference type="Gene3D" id="2.40.50.100">
    <property type="match status" value="1"/>
</dbReference>
<protein>
    <submittedName>
        <fullName evidence="3">HlyD family efflux transporter periplasmic adaptor subunit</fullName>
    </submittedName>
</protein>
<dbReference type="Pfam" id="PF25917">
    <property type="entry name" value="BSH_RND"/>
    <property type="match status" value="1"/>
</dbReference>
<dbReference type="EMBL" id="VCPC01000003">
    <property type="protein sequence ID" value="TMV11822.1"/>
    <property type="molecule type" value="Genomic_DNA"/>
</dbReference>
<evidence type="ECO:0000256" key="1">
    <source>
        <dbReference type="SAM" id="Coils"/>
    </source>
</evidence>
<dbReference type="Proteomes" id="UP001191082">
    <property type="component" value="Unassembled WGS sequence"/>
</dbReference>
<gene>
    <name evidence="3" type="ORF">FGK64_16310</name>
</gene>